<sequence length="139" mass="16044">MKFIIILLLINYVCTFDTDNNQKQCDSLCSLDINEIDISKFISVTNAEKKEIALLFDKTFHEHGIIRLINTNITSEIIDRTKEFFSLDLEEKMKYYVNGSYFDTPGYKPIGSETVANYKGQKSSLSTDSTEIFFTFFKS</sequence>
<proteinExistence type="predicted"/>
<feature type="signal peptide" evidence="1">
    <location>
        <begin position="1"/>
        <end position="15"/>
    </location>
</feature>
<dbReference type="Pfam" id="PF14226">
    <property type="entry name" value="DIOX_N"/>
    <property type="match status" value="1"/>
</dbReference>
<dbReference type="AlphaFoldDB" id="A0A815VCR7"/>
<gene>
    <name evidence="3" type="ORF">ZHD862_LOCUS38729</name>
</gene>
<evidence type="ECO:0000313" key="4">
    <source>
        <dbReference type="Proteomes" id="UP000663864"/>
    </source>
</evidence>
<dbReference type="InterPro" id="IPR026992">
    <property type="entry name" value="DIOX_N"/>
</dbReference>
<organism evidence="3 4">
    <name type="scientific">Rotaria sordida</name>
    <dbReference type="NCBI Taxonomy" id="392033"/>
    <lineage>
        <taxon>Eukaryota</taxon>
        <taxon>Metazoa</taxon>
        <taxon>Spiralia</taxon>
        <taxon>Gnathifera</taxon>
        <taxon>Rotifera</taxon>
        <taxon>Eurotatoria</taxon>
        <taxon>Bdelloidea</taxon>
        <taxon>Philodinida</taxon>
        <taxon>Philodinidae</taxon>
        <taxon>Rotaria</taxon>
    </lineage>
</organism>
<evidence type="ECO:0000256" key="1">
    <source>
        <dbReference type="SAM" id="SignalP"/>
    </source>
</evidence>
<comment type="caution">
    <text evidence="3">The sequence shown here is derived from an EMBL/GenBank/DDBJ whole genome shotgun (WGS) entry which is preliminary data.</text>
</comment>
<feature type="chain" id="PRO_5032489878" description="Non-haem dioxygenase N-terminal domain-containing protein" evidence="1">
    <location>
        <begin position="16"/>
        <end position="139"/>
    </location>
</feature>
<accession>A0A815VCR7</accession>
<name>A0A815VCR7_9BILA</name>
<keyword evidence="1" id="KW-0732">Signal</keyword>
<reference evidence="3" key="1">
    <citation type="submission" date="2021-02" db="EMBL/GenBank/DDBJ databases">
        <authorList>
            <person name="Nowell W R."/>
        </authorList>
    </citation>
    <scope>NUCLEOTIDE SEQUENCE</scope>
</reference>
<dbReference type="SUPFAM" id="SSF51197">
    <property type="entry name" value="Clavaminate synthase-like"/>
    <property type="match status" value="1"/>
</dbReference>
<feature type="domain" description="Non-haem dioxygenase N-terminal" evidence="2">
    <location>
        <begin position="34"/>
        <end position="119"/>
    </location>
</feature>
<dbReference type="Proteomes" id="UP000663864">
    <property type="component" value="Unassembled WGS sequence"/>
</dbReference>
<dbReference type="EMBL" id="CAJNOT010010521">
    <property type="protein sequence ID" value="CAF1530729.1"/>
    <property type="molecule type" value="Genomic_DNA"/>
</dbReference>
<dbReference type="InterPro" id="IPR027443">
    <property type="entry name" value="IPNS-like_sf"/>
</dbReference>
<evidence type="ECO:0000313" key="3">
    <source>
        <dbReference type="EMBL" id="CAF1530729.1"/>
    </source>
</evidence>
<dbReference type="Gene3D" id="2.60.120.330">
    <property type="entry name" value="B-lactam Antibiotic, Isopenicillin N Synthase, Chain"/>
    <property type="match status" value="1"/>
</dbReference>
<protein>
    <recommendedName>
        <fullName evidence="2">Non-haem dioxygenase N-terminal domain-containing protein</fullName>
    </recommendedName>
</protein>
<evidence type="ECO:0000259" key="2">
    <source>
        <dbReference type="Pfam" id="PF14226"/>
    </source>
</evidence>